<dbReference type="GO" id="GO:0060271">
    <property type="term" value="P:cilium assembly"/>
    <property type="evidence" value="ECO:0007669"/>
    <property type="project" value="TreeGrafter"/>
</dbReference>
<feature type="domain" description="PTHB1 hairpin" evidence="2">
    <location>
        <begin position="661"/>
        <end position="749"/>
    </location>
</feature>
<evidence type="ECO:0000259" key="1">
    <source>
        <dbReference type="Pfam" id="PF14727"/>
    </source>
</evidence>
<dbReference type="InterPro" id="IPR028073">
    <property type="entry name" value="PHTB1_N_dom"/>
</dbReference>
<dbReference type="GO" id="GO:0034464">
    <property type="term" value="C:BBSome"/>
    <property type="evidence" value="ECO:0007669"/>
    <property type="project" value="InterPro"/>
</dbReference>
<dbReference type="Pfam" id="PF23338">
    <property type="entry name" value="PTHB1_hp"/>
    <property type="match status" value="1"/>
</dbReference>
<name>A0A0N5AFX7_9BILA</name>
<proteinExistence type="predicted"/>
<evidence type="ECO:0000313" key="3">
    <source>
        <dbReference type="Proteomes" id="UP000046393"/>
    </source>
</evidence>
<evidence type="ECO:0000259" key="2">
    <source>
        <dbReference type="Pfam" id="PF23338"/>
    </source>
</evidence>
<dbReference type="WBParaSite" id="SMUV_0000320001-mRNA-1">
    <property type="protein sequence ID" value="SMUV_0000320001-mRNA-1"/>
    <property type="gene ID" value="SMUV_0000320001"/>
</dbReference>
<dbReference type="InterPro" id="IPR055363">
    <property type="entry name" value="PTHB1_hp_dom"/>
</dbReference>
<dbReference type="InterPro" id="IPR026511">
    <property type="entry name" value="PTHB1"/>
</dbReference>
<protein>
    <submittedName>
        <fullName evidence="4">Protein PTHB1</fullName>
    </submittedName>
</protein>
<dbReference type="PANTHER" id="PTHR20991">
    <property type="entry name" value="PARATHYROID HORMONE-RESPONSIVE B1 GENE"/>
    <property type="match status" value="1"/>
</dbReference>
<keyword evidence="3" id="KW-1185">Reference proteome</keyword>
<sequence>MSLFSTNEFLGVECVDGFCLAIGRFLNNRDQIVIGSLNGQLSIIDPGNSSGNDPYLLHYSFEQPIISVAIGRFLTTTDDNCVAVLLINKLYICHLYSEDEILKITIVNEHNTRGHSFNMCIGQFSRSQTDLLCVQSLNCTLTIYEAEQALLHQNLPNCLFPGPIAYAVYSESIITTSGGVLASIKYNSLVTATSGNGGKKFVPDWMFSLGDWPVDLDTIGSPTLQPSIIVLCKRNIYCFTQGGILRFNIRLQCVATNLFVYGTEGTFLRYCIAAGRTLLFYAQNVLIWTANLQFDFVDLNLCSFGEFQCMLTILSTDRLSISYLGTEPLLFCLPSVQTRFVDFKERQAELQRLEALIRQHTAGSTSVKLLGGESRKKFSFLDEKQISEEESSSFTVHIVCLDAKEASGLQLKCSFKRLETETNKPETSDDAVAVSAVIDVTIKDVSMLRDVRLICYSDFNVQKCVVINKSSYEYSTTFIVNISQQNISSCQCRFFVVSKTTGRIASCQVDIPLLALCHKEETVQRNTTYKLSIKSSDSLQTVPELFDASVAYSRSQLLFITLLLFLIVTFDENECNFDEYEIVDSKSANNGAVALHPLFSKDSVSVITTGKPKRYQLFSNSLSLLCMASEALMTLIDRNQQSVSFKCPNLIELVLQNWISFFELEKSRVKEEENLEKACVQLRGAQAALLQRLKAPRPSSISHLGALMEYAHEQIVKCSENLLNTERQLATAKASLESCFHLLSFYMSHSNKKIIIDPYLFSLGRQLTSERTRWLVEKLTGNECPNEISSYLLKSLLYDHCQMLAPVMENISEEEEEEAEAEENANQ</sequence>
<feature type="domain" description="PTHB1 N-terminal" evidence="1">
    <location>
        <begin position="1"/>
        <end position="328"/>
    </location>
</feature>
<dbReference type="PANTHER" id="PTHR20991:SF0">
    <property type="entry name" value="PROTEIN PTHB1"/>
    <property type="match status" value="1"/>
</dbReference>
<dbReference type="InterPro" id="IPR036322">
    <property type="entry name" value="WD40_repeat_dom_sf"/>
</dbReference>
<reference evidence="4" key="1">
    <citation type="submission" date="2017-02" db="UniProtKB">
        <authorList>
            <consortium name="WormBaseParasite"/>
        </authorList>
    </citation>
    <scope>IDENTIFICATION</scope>
</reference>
<accession>A0A0N5AFX7</accession>
<dbReference type="SUPFAM" id="SSF50978">
    <property type="entry name" value="WD40 repeat-like"/>
    <property type="match status" value="1"/>
</dbReference>
<evidence type="ECO:0000313" key="4">
    <source>
        <dbReference type="WBParaSite" id="SMUV_0000320001-mRNA-1"/>
    </source>
</evidence>
<dbReference type="Proteomes" id="UP000046393">
    <property type="component" value="Unplaced"/>
</dbReference>
<organism evidence="3 4">
    <name type="scientific">Syphacia muris</name>
    <dbReference type="NCBI Taxonomy" id="451379"/>
    <lineage>
        <taxon>Eukaryota</taxon>
        <taxon>Metazoa</taxon>
        <taxon>Ecdysozoa</taxon>
        <taxon>Nematoda</taxon>
        <taxon>Chromadorea</taxon>
        <taxon>Rhabditida</taxon>
        <taxon>Spirurina</taxon>
        <taxon>Oxyuridomorpha</taxon>
        <taxon>Oxyuroidea</taxon>
        <taxon>Oxyuridae</taxon>
        <taxon>Syphacia</taxon>
    </lineage>
</organism>
<dbReference type="AlphaFoldDB" id="A0A0N5AFX7"/>
<dbReference type="STRING" id="451379.A0A0N5AFX7"/>
<dbReference type="GO" id="GO:0016020">
    <property type="term" value="C:membrane"/>
    <property type="evidence" value="ECO:0007669"/>
    <property type="project" value="TreeGrafter"/>
</dbReference>
<dbReference type="Pfam" id="PF14727">
    <property type="entry name" value="PHTB1_N"/>
    <property type="match status" value="1"/>
</dbReference>